<dbReference type="InterPro" id="IPR002190">
    <property type="entry name" value="MHD_dom"/>
</dbReference>
<evidence type="ECO:0000259" key="2">
    <source>
        <dbReference type="PROSITE" id="PS50838"/>
    </source>
</evidence>
<reference evidence="3" key="1">
    <citation type="submission" date="2022-06" db="EMBL/GenBank/DDBJ databases">
        <authorList>
            <person name="Andreotti S."/>
            <person name="Wyler E."/>
        </authorList>
    </citation>
    <scope>NUCLEOTIDE SEQUENCE</scope>
</reference>
<dbReference type="InterPro" id="IPR041899">
    <property type="entry name" value="MAGE_WH2"/>
</dbReference>
<dbReference type="FunFam" id="1.10.10.1210:FF:000001">
    <property type="entry name" value="melanoma-associated antigen D1"/>
    <property type="match status" value="1"/>
</dbReference>
<dbReference type="SMART" id="SM01373">
    <property type="entry name" value="MAGE"/>
    <property type="match status" value="1"/>
</dbReference>
<name>A0AAU9YZR5_PHORO</name>
<feature type="domain" description="MAGE" evidence="2">
    <location>
        <begin position="270"/>
        <end position="469"/>
    </location>
</feature>
<gene>
    <name evidence="3" type="primary">4933402E13Rik</name>
    <name evidence="3" type="ORF">PHOROB_LOCUS3438</name>
</gene>
<dbReference type="Gene3D" id="1.10.10.1210">
    <property type="entry name" value="MAGE homology domain, winged helix WH2 motif"/>
    <property type="match status" value="1"/>
</dbReference>
<feature type="compositionally biased region" description="Basic and acidic residues" evidence="1">
    <location>
        <begin position="54"/>
        <end position="78"/>
    </location>
</feature>
<dbReference type="AlphaFoldDB" id="A0AAU9YZR5"/>
<accession>A0AAU9YZR5</accession>
<dbReference type="Proteomes" id="UP001152836">
    <property type="component" value="Unassembled WGS sequence"/>
</dbReference>
<evidence type="ECO:0000313" key="4">
    <source>
        <dbReference type="Proteomes" id="UP001152836"/>
    </source>
</evidence>
<dbReference type="InterPro" id="IPR041898">
    <property type="entry name" value="MAGE_WH1"/>
</dbReference>
<keyword evidence="4" id="KW-1185">Reference proteome</keyword>
<dbReference type="GO" id="GO:0000122">
    <property type="term" value="P:negative regulation of transcription by RNA polymerase II"/>
    <property type="evidence" value="ECO:0007669"/>
    <property type="project" value="TreeGrafter"/>
</dbReference>
<feature type="compositionally biased region" description="Acidic residues" evidence="1">
    <location>
        <begin position="79"/>
        <end position="169"/>
    </location>
</feature>
<feature type="region of interest" description="Disordered" evidence="1">
    <location>
        <begin position="1"/>
        <end position="169"/>
    </location>
</feature>
<dbReference type="Gene3D" id="1.10.10.1200">
    <property type="entry name" value="MAGE homology domain, winged helix WH1 motif"/>
    <property type="match status" value="1"/>
</dbReference>
<dbReference type="PANTHER" id="PTHR11736:SF84">
    <property type="entry name" value="MELANOMA-ASSOCIATED ANTIGEN C2"/>
    <property type="match status" value="1"/>
</dbReference>
<dbReference type="Pfam" id="PF01454">
    <property type="entry name" value="MAGE"/>
    <property type="match status" value="1"/>
</dbReference>
<dbReference type="EMBL" id="CALSGD010000713">
    <property type="protein sequence ID" value="CAH6779997.1"/>
    <property type="molecule type" value="Genomic_DNA"/>
</dbReference>
<protein>
    <submittedName>
        <fullName evidence="3">4933402E13Rik protein</fullName>
    </submittedName>
</protein>
<comment type="caution">
    <text evidence="3">The sequence shown here is derived from an EMBL/GenBank/DDBJ whole genome shotgun (WGS) entry which is preliminary data.</text>
</comment>
<evidence type="ECO:0000313" key="3">
    <source>
        <dbReference type="EMBL" id="CAH6779997.1"/>
    </source>
</evidence>
<evidence type="ECO:0000256" key="1">
    <source>
        <dbReference type="SAM" id="MobiDB-lite"/>
    </source>
</evidence>
<dbReference type="InterPro" id="IPR037445">
    <property type="entry name" value="MAGE"/>
</dbReference>
<dbReference type="PROSITE" id="PS50838">
    <property type="entry name" value="MAGE"/>
    <property type="match status" value="1"/>
</dbReference>
<dbReference type="GO" id="GO:0005634">
    <property type="term" value="C:nucleus"/>
    <property type="evidence" value="ECO:0007669"/>
    <property type="project" value="TreeGrafter"/>
</dbReference>
<feature type="compositionally biased region" description="Basic and acidic residues" evidence="1">
    <location>
        <begin position="34"/>
        <end position="45"/>
    </location>
</feature>
<organism evidence="3 4">
    <name type="scientific">Phodopus roborovskii</name>
    <name type="common">Roborovski's desert hamster</name>
    <name type="synonym">Cricetulus roborovskii</name>
    <dbReference type="NCBI Taxonomy" id="109678"/>
    <lineage>
        <taxon>Eukaryota</taxon>
        <taxon>Metazoa</taxon>
        <taxon>Chordata</taxon>
        <taxon>Craniata</taxon>
        <taxon>Vertebrata</taxon>
        <taxon>Euteleostomi</taxon>
        <taxon>Mammalia</taxon>
        <taxon>Eutheria</taxon>
        <taxon>Euarchontoglires</taxon>
        <taxon>Glires</taxon>
        <taxon>Rodentia</taxon>
        <taxon>Myomorpha</taxon>
        <taxon>Muroidea</taxon>
        <taxon>Cricetidae</taxon>
        <taxon>Cricetinae</taxon>
        <taxon>Phodopus</taxon>
    </lineage>
</organism>
<sequence>MSRYGKHPRLSLEQEGVNFQDPPETDEFPLVATAEKEEKEGKVEVKEEEEEEDNKQKNEEDNKKKEEEEKGKEDGKEECCDEVDEEENETGEEGDETGEEENETEEEGDETGEEENETEEEGDETGEEENETGEDEIETGEEGDETGEEGDETGEDEIENGEEGDETGEEDVDISSIFFSSSNVSLPSFTPPSPSSSSSSSSSFFSLIQSNIGLHEGYAPGMLSIFQNAQSFFPSSVLGGNLDEATSYQEDSFGAIQSPEDPETLLNIVIQEKATDLVFLFIYKYRMKEPITLSEIYEVVTKDYENHFPVIFIEASKCLEMTFGIDIKESELLSSAYVFVNSLNLTYEDMLSDNDRLPRNAFLIVILGVIFIEGNCASEERIWEFLKLVGVHDGEEHFICGDPREFLTIDLVQQNYLEYRLVSNSQPPCFEFLWGPRAYAETTKMKVLEFLAKMNGCDPTDFSVWYDEALREEEERAWAIHDSAEGSPDSWLLER</sequence>
<proteinExistence type="predicted"/>
<dbReference type="PANTHER" id="PTHR11736">
    <property type="entry name" value="MELANOMA-ASSOCIATED ANTIGEN MAGE ANTIGEN"/>
    <property type="match status" value="1"/>
</dbReference>